<dbReference type="GO" id="GO:0009002">
    <property type="term" value="F:serine-type D-Ala-D-Ala carboxypeptidase activity"/>
    <property type="evidence" value="ECO:0007669"/>
    <property type="project" value="UniProtKB-EC"/>
</dbReference>
<dbReference type="EMBL" id="UOFR01000023">
    <property type="protein sequence ID" value="VAW93873.1"/>
    <property type="molecule type" value="Genomic_DNA"/>
</dbReference>
<evidence type="ECO:0000256" key="2">
    <source>
        <dbReference type="ARBA" id="ARBA00004752"/>
    </source>
</evidence>
<evidence type="ECO:0000256" key="11">
    <source>
        <dbReference type="ARBA" id="ARBA00023316"/>
    </source>
</evidence>
<reference evidence="14" key="1">
    <citation type="submission" date="2018-06" db="EMBL/GenBank/DDBJ databases">
        <authorList>
            <person name="Zhirakovskaya E."/>
        </authorList>
    </citation>
    <scope>NUCLEOTIDE SEQUENCE</scope>
</reference>
<dbReference type="PANTHER" id="PTHR21581">
    <property type="entry name" value="D-ALANYL-D-ALANINE CARBOXYPEPTIDASE"/>
    <property type="match status" value="1"/>
</dbReference>
<evidence type="ECO:0000259" key="13">
    <source>
        <dbReference type="SMART" id="SM00936"/>
    </source>
</evidence>
<keyword evidence="10" id="KW-0573">Peptidoglycan synthesis</keyword>
<dbReference type="Gene3D" id="3.40.710.10">
    <property type="entry name" value="DD-peptidase/beta-lactamase superfamily"/>
    <property type="match status" value="1"/>
</dbReference>
<dbReference type="Gene3D" id="2.60.410.10">
    <property type="entry name" value="D-Ala-D-Ala carboxypeptidase, C-terminal domain"/>
    <property type="match status" value="1"/>
</dbReference>
<comment type="pathway">
    <text evidence="2">Cell wall biogenesis; peptidoglycan biosynthesis.</text>
</comment>
<dbReference type="PANTHER" id="PTHR21581:SF6">
    <property type="entry name" value="TRAFFICKING PROTEIN PARTICLE COMPLEX SUBUNIT 12"/>
    <property type="match status" value="1"/>
</dbReference>
<evidence type="ECO:0000256" key="5">
    <source>
        <dbReference type="ARBA" id="ARBA00022645"/>
    </source>
</evidence>
<dbReference type="InterPro" id="IPR001967">
    <property type="entry name" value="Peptidase_S11_N"/>
</dbReference>
<keyword evidence="9" id="KW-0133">Cell shape</keyword>
<dbReference type="SUPFAM" id="SSF56601">
    <property type="entry name" value="beta-lactamase/transpeptidase-like"/>
    <property type="match status" value="1"/>
</dbReference>
<dbReference type="InterPro" id="IPR012338">
    <property type="entry name" value="Beta-lactam/transpept-like"/>
</dbReference>
<comment type="catalytic activity">
    <reaction evidence="12">
        <text>Preferential cleavage: (Ac)2-L-Lys-D-Ala-|-D-Ala. Also transpeptidation of peptidyl-alanyl moieties that are N-acyl substituents of D-alanine.</text>
        <dbReference type="EC" id="3.4.16.4"/>
    </reaction>
</comment>
<evidence type="ECO:0000256" key="10">
    <source>
        <dbReference type="ARBA" id="ARBA00022984"/>
    </source>
</evidence>
<comment type="similarity">
    <text evidence="3">Belongs to the peptidase S11 family.</text>
</comment>
<dbReference type="SUPFAM" id="SSF69189">
    <property type="entry name" value="Penicillin-binding protein associated domain"/>
    <property type="match status" value="1"/>
</dbReference>
<evidence type="ECO:0000313" key="14">
    <source>
        <dbReference type="EMBL" id="VAW93873.1"/>
    </source>
</evidence>
<organism evidence="14">
    <name type="scientific">hydrothermal vent metagenome</name>
    <dbReference type="NCBI Taxonomy" id="652676"/>
    <lineage>
        <taxon>unclassified sequences</taxon>
        <taxon>metagenomes</taxon>
        <taxon>ecological metagenomes</taxon>
    </lineage>
</organism>
<evidence type="ECO:0000256" key="1">
    <source>
        <dbReference type="ARBA" id="ARBA00003217"/>
    </source>
</evidence>
<keyword evidence="8 14" id="KW-0378">Hydrolase</keyword>
<evidence type="ECO:0000256" key="4">
    <source>
        <dbReference type="ARBA" id="ARBA00012448"/>
    </source>
</evidence>
<accession>A0A3B1A177</accession>
<dbReference type="AlphaFoldDB" id="A0A3B1A177"/>
<evidence type="ECO:0000256" key="9">
    <source>
        <dbReference type="ARBA" id="ARBA00022960"/>
    </source>
</evidence>
<name>A0A3B1A177_9ZZZZ</name>
<dbReference type="InterPro" id="IPR037167">
    <property type="entry name" value="Peptidase_S11_C_sf"/>
</dbReference>
<evidence type="ECO:0000256" key="8">
    <source>
        <dbReference type="ARBA" id="ARBA00022801"/>
    </source>
</evidence>
<evidence type="ECO:0000256" key="7">
    <source>
        <dbReference type="ARBA" id="ARBA00022729"/>
    </source>
</evidence>
<dbReference type="GO" id="GO:0008360">
    <property type="term" value="P:regulation of cell shape"/>
    <property type="evidence" value="ECO:0007669"/>
    <property type="project" value="UniProtKB-KW"/>
</dbReference>
<dbReference type="SMART" id="SM00936">
    <property type="entry name" value="PBP5_C"/>
    <property type="match status" value="1"/>
</dbReference>
<comment type="function">
    <text evidence="1">Removes C-terminal D-alanyl residues from sugar-peptide cell wall precursors.</text>
</comment>
<dbReference type="InterPro" id="IPR015956">
    <property type="entry name" value="Peniciliin-bd_prot_C_sf"/>
</dbReference>
<gene>
    <name evidence="14" type="ORF">MNBD_GAMMA21-164</name>
</gene>
<evidence type="ECO:0000256" key="12">
    <source>
        <dbReference type="ARBA" id="ARBA00034000"/>
    </source>
</evidence>
<dbReference type="EC" id="3.4.16.4" evidence="4"/>
<keyword evidence="11" id="KW-0961">Cell wall biogenesis/degradation</keyword>
<evidence type="ECO:0000256" key="6">
    <source>
        <dbReference type="ARBA" id="ARBA00022670"/>
    </source>
</evidence>
<proteinExistence type="inferred from homology"/>
<dbReference type="GO" id="GO:0071555">
    <property type="term" value="P:cell wall organization"/>
    <property type="evidence" value="ECO:0007669"/>
    <property type="project" value="UniProtKB-KW"/>
</dbReference>
<keyword evidence="5 14" id="KW-0121">Carboxypeptidase</keyword>
<dbReference type="UniPathway" id="UPA00219"/>
<feature type="domain" description="Peptidase S11 D-Ala-D-Ala carboxypeptidase A C-terminal" evidence="13">
    <location>
        <begin position="274"/>
        <end position="364"/>
    </location>
</feature>
<protein>
    <recommendedName>
        <fullName evidence="4">serine-type D-Ala-D-Ala carboxypeptidase</fullName>
        <ecNumber evidence="4">3.4.16.4</ecNumber>
    </recommendedName>
</protein>
<dbReference type="GO" id="GO:0006508">
    <property type="term" value="P:proteolysis"/>
    <property type="evidence" value="ECO:0007669"/>
    <property type="project" value="UniProtKB-KW"/>
</dbReference>
<dbReference type="Pfam" id="PF07943">
    <property type="entry name" value="PBP5_C"/>
    <property type="match status" value="1"/>
</dbReference>
<dbReference type="InterPro" id="IPR018044">
    <property type="entry name" value="Peptidase_S11"/>
</dbReference>
<dbReference type="InterPro" id="IPR012907">
    <property type="entry name" value="Peptidase_S11_C"/>
</dbReference>
<evidence type="ECO:0000256" key="3">
    <source>
        <dbReference type="ARBA" id="ARBA00007164"/>
    </source>
</evidence>
<sequence length="380" mass="42525">MLLSKKLFTVLSLSLLGLGSIAKASLIPTAPTINARAYALLDFNSGHFLAQKNISERVEPASLTKMMTAYVVMHEIENGGIKLDDETVVSEKAWRMKGSRMFIKVDTKVTIKELLLGMIIQSGNDASVALAEHTAGSEDSFATLMNKYAEQLGMKNSNFVNSTGWPNKEHYTTVEDLAILSRALINDFPEHYALYKIKNYTYNNIPQFNRNRLLWVDDRVDGIKTGHTESAGYCLISSALKNDMRLIAIVVGTKSERARETASRKLLNYGFRFFETFKLHAANAPLTDMRIWKGEKESVPLGLTKTLYITTPRGKRNKIKAHMKVDATIVAPVTKGQPYGKVEVKLGDELIAERSLVALEDVNEGGFWRRTVDNIKLLFQ</sequence>
<dbReference type="Pfam" id="PF00768">
    <property type="entry name" value="Peptidase_S11"/>
    <property type="match status" value="1"/>
</dbReference>
<dbReference type="PRINTS" id="PR00725">
    <property type="entry name" value="DADACBPTASE1"/>
</dbReference>
<keyword evidence="7" id="KW-0732">Signal</keyword>
<dbReference type="GO" id="GO:0009252">
    <property type="term" value="P:peptidoglycan biosynthetic process"/>
    <property type="evidence" value="ECO:0007669"/>
    <property type="project" value="UniProtKB-UniPathway"/>
</dbReference>
<keyword evidence="6" id="KW-0645">Protease</keyword>